<protein>
    <submittedName>
        <fullName evidence="1">Uncharacterized protein</fullName>
    </submittedName>
</protein>
<proteinExistence type="evidence at transcript level"/>
<sequence length="126" mass="14093">MHYWYKNMTVVSSSSNPLLPFLVPGDCLSQRHNLHILLCGTSLTALACFIETQHARGRAFLNNQLVLICISVFRVSVTPLNCLHSNQVSLGKRHSTAAANAVHDELTLTVSTVHQKRKKHSFCYSF</sequence>
<organism evidence="1">
    <name type="scientific">Coptotermes formosanus</name>
    <name type="common">Formosan subterranean termite</name>
    <dbReference type="NCBI Taxonomy" id="36987"/>
    <lineage>
        <taxon>Eukaryota</taxon>
        <taxon>Metazoa</taxon>
        <taxon>Ecdysozoa</taxon>
        <taxon>Arthropoda</taxon>
        <taxon>Hexapoda</taxon>
        <taxon>Insecta</taxon>
        <taxon>Pterygota</taxon>
        <taxon>Neoptera</taxon>
        <taxon>Polyneoptera</taxon>
        <taxon>Dictyoptera</taxon>
        <taxon>Blattodea</taxon>
        <taxon>Blattoidea</taxon>
        <taxon>Termitoidae</taxon>
        <taxon>Rhinotermitidae</taxon>
        <taxon>Coptotermes</taxon>
    </lineage>
</organism>
<evidence type="ECO:0000313" key="1">
    <source>
        <dbReference type="EMBL" id="AGM32762.1"/>
    </source>
</evidence>
<dbReference type="AlphaFoldDB" id="R4V223"/>
<name>R4V223_COPFO</name>
<dbReference type="EMBL" id="KC740938">
    <property type="protein sequence ID" value="AGM32762.1"/>
    <property type="molecule type" value="mRNA"/>
</dbReference>
<reference evidence="1" key="1">
    <citation type="submission" date="2013-03" db="EMBL/GenBank/DDBJ databases">
        <title>Immune-Related transcriptome of Coptotermes formosanus Shiraki workers: the defense mechanism.</title>
        <authorList>
            <person name="Hussain A."/>
            <person name="Li Y.F."/>
            <person name="Wen S.Y."/>
        </authorList>
    </citation>
    <scope>NUCLEOTIDE SEQUENCE</scope>
</reference>
<accession>R4V223</accession>